<name>A0A7M7JH10_VARDE</name>
<sequence length="143" mass="16364">MACIESDESEMRSLEFVVNTIRPAIAEIKPQCEHVPPKMDPLNVNLESLDKFLTRLKEKMSLITDINKHNEFIATKAAIEEDVCEIQARLELAVSRIKELDSDESIRSEPPVENFLDLVSEQPILNELIATMTRRFKKTLGMH</sequence>
<reference evidence="1" key="1">
    <citation type="submission" date="2021-01" db="UniProtKB">
        <authorList>
            <consortium name="EnsemblMetazoa"/>
        </authorList>
    </citation>
    <scope>IDENTIFICATION</scope>
</reference>
<dbReference type="EnsemblMetazoa" id="XM_022794402">
    <property type="protein sequence ID" value="XP_022650137"/>
    <property type="gene ID" value="LOC111245712"/>
</dbReference>
<dbReference type="AlphaFoldDB" id="A0A7M7JH10"/>
<evidence type="ECO:0000313" key="2">
    <source>
        <dbReference type="Proteomes" id="UP000594260"/>
    </source>
</evidence>
<protein>
    <submittedName>
        <fullName evidence="1">Uncharacterized protein</fullName>
    </submittedName>
</protein>
<accession>A0A7M7JH10</accession>
<dbReference type="RefSeq" id="XP_022650137.1">
    <property type="nucleotide sequence ID" value="XM_022794402.1"/>
</dbReference>
<dbReference type="Proteomes" id="UP000594260">
    <property type="component" value="Unplaced"/>
</dbReference>
<organism evidence="1 2">
    <name type="scientific">Varroa destructor</name>
    <name type="common">Honeybee mite</name>
    <dbReference type="NCBI Taxonomy" id="109461"/>
    <lineage>
        <taxon>Eukaryota</taxon>
        <taxon>Metazoa</taxon>
        <taxon>Ecdysozoa</taxon>
        <taxon>Arthropoda</taxon>
        <taxon>Chelicerata</taxon>
        <taxon>Arachnida</taxon>
        <taxon>Acari</taxon>
        <taxon>Parasitiformes</taxon>
        <taxon>Mesostigmata</taxon>
        <taxon>Gamasina</taxon>
        <taxon>Dermanyssoidea</taxon>
        <taxon>Varroidae</taxon>
        <taxon>Varroa</taxon>
    </lineage>
</organism>
<proteinExistence type="predicted"/>
<evidence type="ECO:0000313" key="1">
    <source>
        <dbReference type="EnsemblMetazoa" id="XP_022650137"/>
    </source>
</evidence>
<dbReference type="GeneID" id="111245712"/>
<keyword evidence="2" id="KW-1185">Reference proteome</keyword>